<name>A0ABX5SM00_9LACO</name>
<gene>
    <name evidence="5" type="ORF">EW139_05090</name>
</gene>
<keyword evidence="3" id="KW-0804">Transcription</keyword>
<evidence type="ECO:0000259" key="4">
    <source>
        <dbReference type="PROSITE" id="PS51118"/>
    </source>
</evidence>
<sequence>MQSTDKWSCGITKTMDIFSGKWRLNLFWIIAQNEGIGFNQLKHQVPEITNIMLVRSLNTLLADGLISKKLTGSKAPFHSAYRLTNKSKELLPLLLKINDWGNHALLKP</sequence>
<keyword evidence="1" id="KW-0805">Transcription regulation</keyword>
<feature type="domain" description="HTH hxlR-type" evidence="4">
    <location>
        <begin position="9"/>
        <end position="108"/>
    </location>
</feature>
<dbReference type="Proteomes" id="UP000295756">
    <property type="component" value="Chromosome"/>
</dbReference>
<evidence type="ECO:0000256" key="3">
    <source>
        <dbReference type="ARBA" id="ARBA00023163"/>
    </source>
</evidence>
<dbReference type="RefSeq" id="WP_013102270.1">
    <property type="nucleotide sequence ID" value="NZ_CP037939.1"/>
</dbReference>
<dbReference type="Pfam" id="PF01638">
    <property type="entry name" value="HxlR"/>
    <property type="match status" value="1"/>
</dbReference>
<dbReference type="PANTHER" id="PTHR33204">
    <property type="entry name" value="TRANSCRIPTIONAL REGULATOR, MARR FAMILY"/>
    <property type="match status" value="1"/>
</dbReference>
<accession>A0ABX5SM00</accession>
<organism evidence="5 6">
    <name type="scientific">Leuconostoc kimchii</name>
    <dbReference type="NCBI Taxonomy" id="136609"/>
    <lineage>
        <taxon>Bacteria</taxon>
        <taxon>Bacillati</taxon>
        <taxon>Bacillota</taxon>
        <taxon>Bacilli</taxon>
        <taxon>Lactobacillales</taxon>
        <taxon>Lactobacillaceae</taxon>
        <taxon>Leuconostoc</taxon>
    </lineage>
</organism>
<evidence type="ECO:0000313" key="5">
    <source>
        <dbReference type="EMBL" id="QBR47528.1"/>
    </source>
</evidence>
<dbReference type="SUPFAM" id="SSF46785">
    <property type="entry name" value="Winged helix' DNA-binding domain"/>
    <property type="match status" value="1"/>
</dbReference>
<dbReference type="InterPro" id="IPR036388">
    <property type="entry name" value="WH-like_DNA-bd_sf"/>
</dbReference>
<dbReference type="InterPro" id="IPR036390">
    <property type="entry name" value="WH_DNA-bd_sf"/>
</dbReference>
<evidence type="ECO:0000313" key="6">
    <source>
        <dbReference type="Proteomes" id="UP000295756"/>
    </source>
</evidence>
<dbReference type="PANTHER" id="PTHR33204:SF29">
    <property type="entry name" value="TRANSCRIPTIONAL REGULATOR"/>
    <property type="match status" value="1"/>
</dbReference>
<proteinExistence type="predicted"/>
<evidence type="ECO:0000256" key="2">
    <source>
        <dbReference type="ARBA" id="ARBA00023125"/>
    </source>
</evidence>
<keyword evidence="6" id="KW-1185">Reference proteome</keyword>
<dbReference type="PROSITE" id="PS51118">
    <property type="entry name" value="HTH_HXLR"/>
    <property type="match status" value="1"/>
</dbReference>
<dbReference type="EMBL" id="CP037939">
    <property type="protein sequence ID" value="QBR47528.1"/>
    <property type="molecule type" value="Genomic_DNA"/>
</dbReference>
<keyword evidence="2" id="KW-0238">DNA-binding</keyword>
<dbReference type="InterPro" id="IPR002577">
    <property type="entry name" value="HTH_HxlR"/>
</dbReference>
<protein>
    <submittedName>
        <fullName evidence="5">Transcriptional regulator</fullName>
    </submittedName>
</protein>
<evidence type="ECO:0000256" key="1">
    <source>
        <dbReference type="ARBA" id="ARBA00023015"/>
    </source>
</evidence>
<dbReference type="Gene3D" id="1.10.10.10">
    <property type="entry name" value="Winged helix-like DNA-binding domain superfamily/Winged helix DNA-binding domain"/>
    <property type="match status" value="1"/>
</dbReference>
<reference evidence="5 6" key="1">
    <citation type="submission" date="2019-03" db="EMBL/GenBank/DDBJ databases">
        <title>Complete Genome Sequence of Leuconostoc kimchii strain NKJ218 Isolated from Homemade Kimchi.</title>
        <authorList>
            <person name="Jung J.Y."/>
            <person name="Jin H.M."/>
            <person name="Jung J.-W."/>
            <person name="Lee S.-Y."/>
            <person name="Ryu B.-G."/>
            <person name="Han S.-S."/>
            <person name="Kang H.K."/>
            <person name="Choi H.W."/>
            <person name="Chung E.J."/>
            <person name="Choi K.-M."/>
        </authorList>
    </citation>
    <scope>NUCLEOTIDE SEQUENCE [LARGE SCALE GENOMIC DNA]</scope>
    <source>
        <strain evidence="5 6">NKJ218</strain>
    </source>
</reference>